<feature type="domain" description="DUF6534" evidence="2">
    <location>
        <begin position="216"/>
        <end position="302"/>
    </location>
</feature>
<proteinExistence type="predicted"/>
<dbReference type="AlphaFoldDB" id="A0A067P7D5"/>
<evidence type="ECO:0000259" key="2">
    <source>
        <dbReference type="Pfam" id="PF20152"/>
    </source>
</evidence>
<dbReference type="STRING" id="1137138.A0A067P7D5"/>
<feature type="transmembrane region" description="Helical" evidence="1">
    <location>
        <begin position="76"/>
        <end position="93"/>
    </location>
</feature>
<dbReference type="Proteomes" id="UP000027073">
    <property type="component" value="Unassembled WGS sequence"/>
</dbReference>
<feature type="transmembrane region" description="Helical" evidence="1">
    <location>
        <begin position="167"/>
        <end position="189"/>
    </location>
</feature>
<keyword evidence="1" id="KW-0472">Membrane</keyword>
<dbReference type="VEuPathDB" id="FungiDB:PLEOSDRAFT_154010"/>
<feature type="transmembrane region" description="Helical" evidence="1">
    <location>
        <begin position="243"/>
        <end position="263"/>
    </location>
</feature>
<dbReference type="OrthoDB" id="2535105at2759"/>
<evidence type="ECO:0000313" key="3">
    <source>
        <dbReference type="EMBL" id="KDQ31796.1"/>
    </source>
</evidence>
<feature type="transmembrane region" description="Helical" evidence="1">
    <location>
        <begin position="209"/>
        <end position="231"/>
    </location>
</feature>
<gene>
    <name evidence="3" type="ORF">PLEOSDRAFT_154010</name>
</gene>
<feature type="transmembrane region" description="Helical" evidence="1">
    <location>
        <begin position="136"/>
        <end position="155"/>
    </location>
</feature>
<accession>A0A067P7D5</accession>
<keyword evidence="1" id="KW-1133">Transmembrane helix</keyword>
<dbReference type="InterPro" id="IPR045339">
    <property type="entry name" value="DUF6534"/>
</dbReference>
<dbReference type="Pfam" id="PF20152">
    <property type="entry name" value="DUF6534"/>
    <property type="match status" value="1"/>
</dbReference>
<organism evidence="3 4">
    <name type="scientific">Pleurotus ostreatus (strain PC15)</name>
    <name type="common">Oyster mushroom</name>
    <dbReference type="NCBI Taxonomy" id="1137138"/>
    <lineage>
        <taxon>Eukaryota</taxon>
        <taxon>Fungi</taxon>
        <taxon>Dikarya</taxon>
        <taxon>Basidiomycota</taxon>
        <taxon>Agaricomycotina</taxon>
        <taxon>Agaricomycetes</taxon>
        <taxon>Agaricomycetidae</taxon>
        <taxon>Agaricales</taxon>
        <taxon>Pleurotineae</taxon>
        <taxon>Pleurotaceae</taxon>
        <taxon>Pleurotus</taxon>
    </lineage>
</organism>
<feature type="transmembrane region" description="Helical" evidence="1">
    <location>
        <begin position="43"/>
        <end position="64"/>
    </location>
</feature>
<evidence type="ECO:0000313" key="4">
    <source>
        <dbReference type="Proteomes" id="UP000027073"/>
    </source>
</evidence>
<name>A0A067P7D5_PLEO1</name>
<evidence type="ECO:0000256" key="1">
    <source>
        <dbReference type="SAM" id="Phobius"/>
    </source>
</evidence>
<protein>
    <recommendedName>
        <fullName evidence="2">DUF6534 domain-containing protein</fullName>
    </recommendedName>
</protein>
<feature type="transmembrane region" description="Helical" evidence="1">
    <location>
        <begin position="275"/>
        <end position="297"/>
    </location>
</feature>
<reference evidence="4" key="1">
    <citation type="journal article" date="2014" name="Proc. Natl. Acad. Sci. U.S.A.">
        <title>Extensive sampling of basidiomycete genomes demonstrates inadequacy of the white-rot/brown-rot paradigm for wood decay fungi.</title>
        <authorList>
            <person name="Riley R."/>
            <person name="Salamov A.A."/>
            <person name="Brown D.W."/>
            <person name="Nagy L.G."/>
            <person name="Floudas D."/>
            <person name="Held B.W."/>
            <person name="Levasseur A."/>
            <person name="Lombard V."/>
            <person name="Morin E."/>
            <person name="Otillar R."/>
            <person name="Lindquist E.A."/>
            <person name="Sun H."/>
            <person name="LaButti K.M."/>
            <person name="Schmutz J."/>
            <person name="Jabbour D."/>
            <person name="Luo H."/>
            <person name="Baker S.E."/>
            <person name="Pisabarro A.G."/>
            <person name="Walton J.D."/>
            <person name="Blanchette R.A."/>
            <person name="Henrissat B."/>
            <person name="Martin F."/>
            <person name="Cullen D."/>
            <person name="Hibbett D.S."/>
            <person name="Grigoriev I.V."/>
        </authorList>
    </citation>
    <scope>NUCLEOTIDE SEQUENCE [LARGE SCALE GENOMIC DNA]</scope>
    <source>
        <strain evidence="4">PC15</strain>
    </source>
</reference>
<dbReference type="HOGENOM" id="CLU_046025_18_0_1"/>
<dbReference type="PANTHER" id="PTHR40465">
    <property type="entry name" value="CHROMOSOME 1, WHOLE GENOME SHOTGUN SEQUENCE"/>
    <property type="match status" value="1"/>
</dbReference>
<dbReference type="InParanoid" id="A0A067P7D5"/>
<sequence length="387" mass="42207">MSSTPTILPPTDPAITSIPGAAPGGPVPVPGIPLPAFDNTLGALFIGAVLSMMLYGIVCLQMFIYTTSERTKKDSIWSRLLVFFIFVSVARLIDTVHQAMTIAAMYRFLITDFLNPFALASGGAGSGEVFTYAQSISASCGVLLTQLFFSWRIWAFSGVSLNSPTRLIVCILTVLLALFSFGSSIDLAINGFNHRLLTVNTPDFILSYKLSACSRFVFDVFITLAMTLTLYRSRSGVKRSDHVIKLLIMFTVNTNLLTTLLSISELVTFLALPNATIYGGLGFLSPKLYFNTLLAALNSRDYMRNELNHGDAVISSSELENSAGKRRIGVDAYNSAAFSTDRFGKMGDGRTDDSLTFTTSGRLRQDTETQGTYEMALQPITNRSNLD</sequence>
<dbReference type="PANTHER" id="PTHR40465:SF1">
    <property type="entry name" value="DUF6534 DOMAIN-CONTAINING PROTEIN"/>
    <property type="match status" value="1"/>
</dbReference>
<keyword evidence="1" id="KW-0812">Transmembrane</keyword>
<dbReference type="EMBL" id="KL198005">
    <property type="protein sequence ID" value="KDQ31796.1"/>
    <property type="molecule type" value="Genomic_DNA"/>
</dbReference>